<name>A0A6H0XR33_9PEZI</name>
<dbReference type="EMBL" id="CP051140">
    <property type="protein sequence ID" value="QIW97145.1"/>
    <property type="molecule type" value="Genomic_DNA"/>
</dbReference>
<organism evidence="6 7">
    <name type="scientific">Peltaster fructicola</name>
    <dbReference type="NCBI Taxonomy" id="286661"/>
    <lineage>
        <taxon>Eukaryota</taxon>
        <taxon>Fungi</taxon>
        <taxon>Dikarya</taxon>
        <taxon>Ascomycota</taxon>
        <taxon>Pezizomycotina</taxon>
        <taxon>Dothideomycetes</taxon>
        <taxon>Dothideomycetes incertae sedis</taxon>
        <taxon>Peltaster</taxon>
    </lineage>
</organism>
<dbReference type="Proteomes" id="UP000503462">
    <property type="component" value="Chromosome 2"/>
</dbReference>
<feature type="transmembrane region" description="Helical" evidence="5">
    <location>
        <begin position="483"/>
        <end position="504"/>
    </location>
</feature>
<dbReference type="OrthoDB" id="5204190at2759"/>
<evidence type="ECO:0000256" key="1">
    <source>
        <dbReference type="ARBA" id="ARBA00004141"/>
    </source>
</evidence>
<feature type="transmembrane region" description="Helical" evidence="5">
    <location>
        <begin position="150"/>
        <end position="169"/>
    </location>
</feature>
<reference evidence="6 7" key="1">
    <citation type="journal article" date="2016" name="Sci. Rep.">
        <title>Peltaster fructicola genome reveals evolution from an invasive phytopathogen to an ectophytic parasite.</title>
        <authorList>
            <person name="Xu C."/>
            <person name="Chen H."/>
            <person name="Gleason M.L."/>
            <person name="Xu J.R."/>
            <person name="Liu H."/>
            <person name="Zhang R."/>
            <person name="Sun G."/>
        </authorList>
    </citation>
    <scope>NUCLEOTIDE SEQUENCE [LARGE SCALE GENOMIC DNA]</scope>
    <source>
        <strain evidence="6 7">LNHT1506</strain>
    </source>
</reference>
<dbReference type="Pfam" id="PF07690">
    <property type="entry name" value="MFS_1"/>
    <property type="match status" value="1"/>
</dbReference>
<feature type="transmembrane region" description="Helical" evidence="5">
    <location>
        <begin position="451"/>
        <end position="477"/>
    </location>
</feature>
<evidence type="ECO:0000256" key="4">
    <source>
        <dbReference type="ARBA" id="ARBA00023136"/>
    </source>
</evidence>
<keyword evidence="4 5" id="KW-0472">Membrane</keyword>
<gene>
    <name evidence="6" type="ORF">AMS68_002663</name>
</gene>
<sequence length="524" mass="56702">MTTTDETAPLLPKSDAPPHTWSKSVLYRVLFTAFLVSLSFGVTQVPIIYVFGLMTCDEYYKTHTDPGTPGRCKLGTIEESTAREVAVMGASTTFCGVFNLFVTGWAIKALGIKKALIMSVLWPALRLVVQNVGVEVGAGMGVIIMQLSQILTVIGGPAGYLLALTSYATEIVEAVDRTATLGRLQGCAMFGTSLGFLAGGLLGENIKLPFRATLILFVISSIWCALALPEIPLNKEVEEKASKSLSAFLDPIYMFTPRKWVLRSGKIQKEYGILLLGIGIFLGVLATSYVPTLLQMYGTYIFDFGTTENGWLIGINSLIRGLFLTFAFPLIIKYGRKWMDRRTKIAKVTCEEAAIHGPLNPDELAPSVATDGQPAQVEAPKVEDKTSFAFDLWFTKYSLLLDGILTGLAVFVSKDWQMFVIAVILPLASGTGSSAKGTILQMCTPEQRTDALSAITLVEMLARLMTTALFGLVFGAFAGMGKAYLIFPCDAAIATLGFIVLLFARFVPDGAERHIEPELSGEAA</sequence>
<feature type="transmembrane region" description="Helical" evidence="5">
    <location>
        <begin position="271"/>
        <end position="290"/>
    </location>
</feature>
<proteinExistence type="predicted"/>
<evidence type="ECO:0000313" key="7">
    <source>
        <dbReference type="Proteomes" id="UP000503462"/>
    </source>
</evidence>
<evidence type="ECO:0008006" key="8">
    <source>
        <dbReference type="Google" id="ProtNLM"/>
    </source>
</evidence>
<keyword evidence="2 5" id="KW-0812">Transmembrane</keyword>
<dbReference type="InterPro" id="IPR036259">
    <property type="entry name" value="MFS_trans_sf"/>
</dbReference>
<feature type="transmembrane region" description="Helical" evidence="5">
    <location>
        <begin position="208"/>
        <end position="228"/>
    </location>
</feature>
<evidence type="ECO:0000256" key="5">
    <source>
        <dbReference type="SAM" id="Phobius"/>
    </source>
</evidence>
<dbReference type="SUPFAM" id="SSF103473">
    <property type="entry name" value="MFS general substrate transporter"/>
    <property type="match status" value="2"/>
</dbReference>
<feature type="transmembrane region" description="Helical" evidence="5">
    <location>
        <begin position="85"/>
        <end position="107"/>
    </location>
</feature>
<feature type="transmembrane region" description="Helical" evidence="5">
    <location>
        <begin position="310"/>
        <end position="332"/>
    </location>
</feature>
<keyword evidence="3 5" id="KW-1133">Transmembrane helix</keyword>
<accession>A0A6H0XR33</accession>
<comment type="subcellular location">
    <subcellularLocation>
        <location evidence="1">Membrane</location>
        <topology evidence="1">Multi-pass membrane protein</topology>
    </subcellularLocation>
</comment>
<feature type="transmembrane region" description="Helical" evidence="5">
    <location>
        <begin position="418"/>
        <end position="439"/>
    </location>
</feature>
<dbReference type="InterPro" id="IPR011701">
    <property type="entry name" value="MFS"/>
</dbReference>
<dbReference type="PANTHER" id="PTHR23507:SF13">
    <property type="entry name" value="MFS GENERAL SUBSTRATE TRANSPORTER"/>
    <property type="match status" value="1"/>
</dbReference>
<dbReference type="GO" id="GO:0022857">
    <property type="term" value="F:transmembrane transporter activity"/>
    <property type="evidence" value="ECO:0007669"/>
    <property type="project" value="InterPro"/>
</dbReference>
<protein>
    <recommendedName>
        <fullName evidence="8">Major facilitator superfamily (MFS) profile domain-containing protein</fullName>
    </recommendedName>
</protein>
<keyword evidence="7" id="KW-1185">Reference proteome</keyword>
<dbReference type="GO" id="GO:0016020">
    <property type="term" value="C:membrane"/>
    <property type="evidence" value="ECO:0007669"/>
    <property type="project" value="UniProtKB-SubCell"/>
</dbReference>
<dbReference type="PANTHER" id="PTHR23507">
    <property type="entry name" value="ZGC:174356"/>
    <property type="match status" value="1"/>
</dbReference>
<feature type="transmembrane region" description="Helical" evidence="5">
    <location>
        <begin position="29"/>
        <end position="51"/>
    </location>
</feature>
<dbReference type="AlphaFoldDB" id="A0A6H0XR33"/>
<feature type="transmembrane region" description="Helical" evidence="5">
    <location>
        <begin position="181"/>
        <end position="202"/>
    </location>
</feature>
<evidence type="ECO:0000256" key="2">
    <source>
        <dbReference type="ARBA" id="ARBA00022692"/>
    </source>
</evidence>
<evidence type="ECO:0000313" key="6">
    <source>
        <dbReference type="EMBL" id="QIW97145.1"/>
    </source>
</evidence>
<dbReference type="Gene3D" id="1.20.1250.20">
    <property type="entry name" value="MFS general substrate transporter like domains"/>
    <property type="match status" value="1"/>
</dbReference>
<evidence type="ECO:0000256" key="3">
    <source>
        <dbReference type="ARBA" id="ARBA00022989"/>
    </source>
</evidence>